<evidence type="ECO:0000313" key="2">
    <source>
        <dbReference type="EMBL" id="MBB5723008.1"/>
    </source>
</evidence>
<protein>
    <submittedName>
        <fullName evidence="2">Phospholipid transport system substrate-binding protein</fullName>
    </submittedName>
</protein>
<comment type="caution">
    <text evidence="2">The sequence shown here is derived from an EMBL/GenBank/DDBJ whole genome shotgun (WGS) entry which is preliminary data.</text>
</comment>
<proteinExistence type="predicted"/>
<dbReference type="Pfam" id="PF05494">
    <property type="entry name" value="MlaC"/>
    <property type="match status" value="1"/>
</dbReference>
<dbReference type="RefSeq" id="WP_183529818.1">
    <property type="nucleotide sequence ID" value="NZ_JACIJM010000007.1"/>
</dbReference>
<dbReference type="EMBL" id="JACIJM010000007">
    <property type="protein sequence ID" value="MBB5723008.1"/>
    <property type="molecule type" value="Genomic_DNA"/>
</dbReference>
<dbReference type="Proteomes" id="UP000535415">
    <property type="component" value="Unassembled WGS sequence"/>
</dbReference>
<name>A0A7W9EYP1_9RHOB</name>
<dbReference type="PANTHER" id="PTHR36573">
    <property type="entry name" value="INTERMEMBRANE PHOSPHOLIPID TRANSPORT SYSTEM BINDING PROTEIN MLAC"/>
    <property type="match status" value="1"/>
</dbReference>
<organism evidence="2 3">
    <name type="scientific">Yoonia ponticola</name>
    <dbReference type="NCBI Taxonomy" id="1524255"/>
    <lineage>
        <taxon>Bacteria</taxon>
        <taxon>Pseudomonadati</taxon>
        <taxon>Pseudomonadota</taxon>
        <taxon>Alphaproteobacteria</taxon>
        <taxon>Rhodobacterales</taxon>
        <taxon>Paracoccaceae</taxon>
        <taxon>Yoonia</taxon>
    </lineage>
</organism>
<evidence type="ECO:0000256" key="1">
    <source>
        <dbReference type="SAM" id="SignalP"/>
    </source>
</evidence>
<feature type="signal peptide" evidence="1">
    <location>
        <begin position="1"/>
        <end position="22"/>
    </location>
</feature>
<dbReference type="Gene3D" id="3.10.450.710">
    <property type="entry name" value="Tgt2/MlaC"/>
    <property type="match status" value="1"/>
</dbReference>
<reference evidence="2 3" key="1">
    <citation type="submission" date="2020-08" db="EMBL/GenBank/DDBJ databases">
        <title>Genomic Encyclopedia of Type Strains, Phase IV (KMG-IV): sequencing the most valuable type-strain genomes for metagenomic binning, comparative biology and taxonomic classification.</title>
        <authorList>
            <person name="Goeker M."/>
        </authorList>
    </citation>
    <scope>NUCLEOTIDE SEQUENCE [LARGE SCALE GENOMIC DNA]</scope>
    <source>
        <strain evidence="2 3">DSM 101064</strain>
    </source>
</reference>
<keyword evidence="1" id="KW-0732">Signal</keyword>
<evidence type="ECO:0000313" key="3">
    <source>
        <dbReference type="Proteomes" id="UP000535415"/>
    </source>
</evidence>
<sequence length="194" mass="20901">MLNRRQVIIAAASASILPQAAAALSVSESQSIVAALVTEVNAVIASGKSEAAMISDFAVLFDRYSDVPTIARYCLGADARSASPAQMQAYTAAFRGYIASKYGRRFREFVGGEIIVEGAAPVKSWIEVETTVQLRGRSPLRMDFHVSDRSGSHKFFNFIIEGVNMLLTERAEIGALLDRQGRNLDALTAEIGAV</sequence>
<dbReference type="PANTHER" id="PTHR36573:SF1">
    <property type="entry name" value="INTERMEMBRANE PHOSPHOLIPID TRANSPORT SYSTEM BINDING PROTEIN MLAC"/>
    <property type="match status" value="1"/>
</dbReference>
<dbReference type="InterPro" id="IPR042245">
    <property type="entry name" value="Tgt2/MlaC_sf"/>
</dbReference>
<gene>
    <name evidence="2" type="ORF">FHS72_002644</name>
</gene>
<accession>A0A7W9EYP1</accession>
<dbReference type="InterPro" id="IPR008869">
    <property type="entry name" value="MlaC/ttg2D"/>
</dbReference>
<keyword evidence="3" id="KW-1185">Reference proteome</keyword>
<dbReference type="AlphaFoldDB" id="A0A7W9EYP1"/>
<feature type="chain" id="PRO_5031128510" evidence="1">
    <location>
        <begin position="23"/>
        <end position="194"/>
    </location>
</feature>